<sequence length="81" mass="9230">MRAQALPPQAHDPFRAAKMTSQAHSHRACNFCANAYLLAYTHAIFQDMDQTRRARRKKDKTLCEQKCSDSEIGLISTHEPL</sequence>
<accession>A0A8T0IS95</accession>
<proteinExistence type="predicted"/>
<keyword evidence="2" id="KW-1185">Reference proteome</keyword>
<dbReference type="EMBL" id="CM026423">
    <property type="protein sequence ID" value="KAG0585273.1"/>
    <property type="molecule type" value="Genomic_DNA"/>
</dbReference>
<evidence type="ECO:0000313" key="1">
    <source>
        <dbReference type="EMBL" id="KAG0585273.1"/>
    </source>
</evidence>
<evidence type="ECO:0000313" key="2">
    <source>
        <dbReference type="Proteomes" id="UP000822688"/>
    </source>
</evidence>
<comment type="caution">
    <text evidence="1">The sequence shown here is derived from an EMBL/GenBank/DDBJ whole genome shotgun (WGS) entry which is preliminary data.</text>
</comment>
<name>A0A8T0IS95_CERPU</name>
<dbReference type="AlphaFoldDB" id="A0A8T0IS95"/>
<gene>
    <name evidence="1" type="ORF">KC19_3G272400</name>
</gene>
<protein>
    <submittedName>
        <fullName evidence="1">Uncharacterized protein</fullName>
    </submittedName>
</protein>
<reference evidence="1" key="1">
    <citation type="submission" date="2020-06" db="EMBL/GenBank/DDBJ databases">
        <title>WGS assembly of Ceratodon purpureus strain R40.</title>
        <authorList>
            <person name="Carey S.B."/>
            <person name="Jenkins J."/>
            <person name="Shu S."/>
            <person name="Lovell J.T."/>
            <person name="Sreedasyam A."/>
            <person name="Maumus F."/>
            <person name="Tiley G.P."/>
            <person name="Fernandez-Pozo N."/>
            <person name="Barry K."/>
            <person name="Chen C."/>
            <person name="Wang M."/>
            <person name="Lipzen A."/>
            <person name="Daum C."/>
            <person name="Saski C.A."/>
            <person name="Payton A.C."/>
            <person name="Mcbreen J.C."/>
            <person name="Conrad R.E."/>
            <person name="Kollar L.M."/>
            <person name="Olsson S."/>
            <person name="Huttunen S."/>
            <person name="Landis J.B."/>
            <person name="Wickett N.J."/>
            <person name="Johnson M.G."/>
            <person name="Rensing S.A."/>
            <person name="Grimwood J."/>
            <person name="Schmutz J."/>
            <person name="Mcdaniel S.F."/>
        </authorList>
    </citation>
    <scope>NUCLEOTIDE SEQUENCE</scope>
    <source>
        <strain evidence="1">R40</strain>
    </source>
</reference>
<dbReference type="Proteomes" id="UP000822688">
    <property type="component" value="Chromosome 3"/>
</dbReference>
<organism evidence="1 2">
    <name type="scientific">Ceratodon purpureus</name>
    <name type="common">Fire moss</name>
    <name type="synonym">Dicranum purpureum</name>
    <dbReference type="NCBI Taxonomy" id="3225"/>
    <lineage>
        <taxon>Eukaryota</taxon>
        <taxon>Viridiplantae</taxon>
        <taxon>Streptophyta</taxon>
        <taxon>Embryophyta</taxon>
        <taxon>Bryophyta</taxon>
        <taxon>Bryophytina</taxon>
        <taxon>Bryopsida</taxon>
        <taxon>Dicranidae</taxon>
        <taxon>Pseudoditrichales</taxon>
        <taxon>Ditrichaceae</taxon>
        <taxon>Ceratodon</taxon>
    </lineage>
</organism>